<evidence type="ECO:0000256" key="10">
    <source>
        <dbReference type="HAMAP-Rule" id="MF_01470"/>
    </source>
</evidence>
<dbReference type="Proteomes" id="UP000256269">
    <property type="component" value="Unassembled WGS sequence"/>
</dbReference>
<evidence type="ECO:0000256" key="2">
    <source>
        <dbReference type="ARBA" id="ARBA00022723"/>
    </source>
</evidence>
<comment type="function">
    <text evidence="10">CRISPR (clustered regularly interspaced short palindromic repeat), is an adaptive immune system that provides protection against mobile genetic elements (viruses, transposable elements and conjugative plasmids). CRISPR clusters contain spacers, sequences complementary to antecedent mobile elements, and target invading nucleic acids. CRISPR clusters are transcribed and processed into CRISPR RNA (crRNA). Acts as a dsDNA endonuclease. Involved in the integration of spacer DNA into the CRISPR cassette.</text>
</comment>
<comment type="similarity">
    <text evidence="10">Belongs to the CRISPR-associated endonuclease Cas1 family.</text>
</comment>
<dbReference type="EC" id="3.1.-.-" evidence="10"/>
<name>A0A3E0HMV6_9PSEU</name>
<gene>
    <name evidence="10" type="primary">cas1</name>
    <name evidence="11" type="ORF">BCF44_106500</name>
</gene>
<organism evidence="11 12">
    <name type="scientific">Kutzneria buriramensis</name>
    <dbReference type="NCBI Taxonomy" id="1045776"/>
    <lineage>
        <taxon>Bacteria</taxon>
        <taxon>Bacillati</taxon>
        <taxon>Actinomycetota</taxon>
        <taxon>Actinomycetes</taxon>
        <taxon>Pseudonocardiales</taxon>
        <taxon>Pseudonocardiaceae</taxon>
        <taxon>Kutzneria</taxon>
    </lineage>
</organism>
<feature type="binding site" evidence="10">
    <location>
        <position position="278"/>
    </location>
    <ligand>
        <name>Mn(2+)</name>
        <dbReference type="ChEBI" id="CHEBI:29035"/>
    </ligand>
</feature>
<dbReference type="GO" id="GO:0004519">
    <property type="term" value="F:endonuclease activity"/>
    <property type="evidence" value="ECO:0007669"/>
    <property type="project" value="UniProtKB-UniRule"/>
</dbReference>
<keyword evidence="7 10" id="KW-0238">DNA-binding</keyword>
<evidence type="ECO:0000256" key="4">
    <source>
        <dbReference type="ARBA" id="ARBA00022801"/>
    </source>
</evidence>
<dbReference type="GO" id="GO:0051607">
    <property type="term" value="P:defense response to virus"/>
    <property type="evidence" value="ECO:0007669"/>
    <property type="project" value="UniProtKB-UniRule"/>
</dbReference>
<keyword evidence="5 10" id="KW-0460">Magnesium</keyword>
<dbReference type="Gene3D" id="3.100.10.20">
    <property type="entry name" value="CRISPR-associated endonuclease Cas1, N-terminal domain"/>
    <property type="match status" value="1"/>
</dbReference>
<dbReference type="InterPro" id="IPR042206">
    <property type="entry name" value="CRISPR-assoc_Cas1_C"/>
</dbReference>
<reference evidence="11 12" key="1">
    <citation type="submission" date="2018-08" db="EMBL/GenBank/DDBJ databases">
        <title>Genomic Encyclopedia of Archaeal and Bacterial Type Strains, Phase II (KMG-II): from individual species to whole genera.</title>
        <authorList>
            <person name="Goeker M."/>
        </authorList>
    </citation>
    <scope>NUCLEOTIDE SEQUENCE [LARGE SCALE GENOMIC DNA]</scope>
    <source>
        <strain evidence="11 12">DSM 45791</strain>
    </source>
</reference>
<evidence type="ECO:0000256" key="7">
    <source>
        <dbReference type="ARBA" id="ARBA00023125"/>
    </source>
</evidence>
<evidence type="ECO:0000313" key="12">
    <source>
        <dbReference type="Proteomes" id="UP000256269"/>
    </source>
</evidence>
<dbReference type="RefSeq" id="WP_147328561.1">
    <property type="nucleotide sequence ID" value="NZ_CP144375.1"/>
</dbReference>
<evidence type="ECO:0000313" key="11">
    <source>
        <dbReference type="EMBL" id="REH47335.1"/>
    </source>
</evidence>
<dbReference type="OrthoDB" id="1550386at2"/>
<comment type="cofactor">
    <cofactor evidence="10">
        <name>Mg(2+)</name>
        <dbReference type="ChEBI" id="CHEBI:18420"/>
    </cofactor>
    <cofactor evidence="10">
        <name>Mn(2+)</name>
        <dbReference type="ChEBI" id="CHEBI:29035"/>
    </cofactor>
</comment>
<dbReference type="GO" id="GO:0016787">
    <property type="term" value="F:hydrolase activity"/>
    <property type="evidence" value="ECO:0007669"/>
    <property type="project" value="UniProtKB-KW"/>
</dbReference>
<dbReference type="PANTHER" id="PTHR34353:SF2">
    <property type="entry name" value="CRISPR-ASSOCIATED ENDONUCLEASE CAS1 1"/>
    <property type="match status" value="1"/>
</dbReference>
<dbReference type="AlphaFoldDB" id="A0A3E0HMV6"/>
<keyword evidence="8 10" id="KW-0464">Manganese</keyword>
<dbReference type="InterPro" id="IPR042211">
    <property type="entry name" value="CRISPR-assoc_Cas1_N"/>
</dbReference>
<dbReference type="GO" id="GO:0043571">
    <property type="term" value="P:maintenance of CRISPR repeat elements"/>
    <property type="evidence" value="ECO:0007669"/>
    <property type="project" value="UniProtKB-UniRule"/>
</dbReference>
<evidence type="ECO:0000256" key="6">
    <source>
        <dbReference type="ARBA" id="ARBA00023118"/>
    </source>
</evidence>
<dbReference type="CDD" id="cd09634">
    <property type="entry name" value="Cas1_I-II-III"/>
    <property type="match status" value="1"/>
</dbReference>
<keyword evidence="4 10" id="KW-0378">Hydrolase</keyword>
<evidence type="ECO:0000256" key="1">
    <source>
        <dbReference type="ARBA" id="ARBA00022722"/>
    </source>
</evidence>
<accession>A0A3E0HMV6</accession>
<keyword evidence="6 10" id="KW-0051">Antiviral defense</keyword>
<dbReference type="InterPro" id="IPR050646">
    <property type="entry name" value="Cas1"/>
</dbReference>
<evidence type="ECO:0000256" key="5">
    <source>
        <dbReference type="ARBA" id="ARBA00022842"/>
    </source>
</evidence>
<dbReference type="Pfam" id="PF01867">
    <property type="entry name" value="Cas_Cas1"/>
    <property type="match status" value="1"/>
</dbReference>
<feature type="binding site" evidence="10">
    <location>
        <position position="198"/>
    </location>
    <ligand>
        <name>Mn(2+)</name>
        <dbReference type="ChEBI" id="CHEBI:29035"/>
    </ligand>
</feature>
<comment type="subunit">
    <text evidence="9 10">Homodimer, forms a heterotetramer with a Cas2 homodimer.</text>
</comment>
<dbReference type="EMBL" id="QUNO01000006">
    <property type="protein sequence ID" value="REH47335.1"/>
    <property type="molecule type" value="Genomic_DNA"/>
</dbReference>
<dbReference type="GO" id="GO:0003677">
    <property type="term" value="F:DNA binding"/>
    <property type="evidence" value="ECO:0007669"/>
    <property type="project" value="UniProtKB-KW"/>
</dbReference>
<evidence type="ECO:0000256" key="9">
    <source>
        <dbReference type="ARBA" id="ARBA00038592"/>
    </source>
</evidence>
<proteinExistence type="inferred from homology"/>
<keyword evidence="2 10" id="KW-0479">Metal-binding</keyword>
<sequence length="373" mass="40470">MTLAADKTEIMSCDEGFCFLGEDIGPRYPPVLDLRAEVPENRTVYAGIQGSRAHIERGRVLVEHDGTEVLDVPAGLVARIVCFGAVGVSSGLRNWALSDGVELVFCSQRGRYLGQTVSGPSGRLQRLRRQLAHTADPALSVPFGRVLIDAKIRKQVVLLQRMVRREHAAELSEAIASMRGYAAMLPQASDHAEIMGLEGAAARAYFQAWAAFLPAEFGFAGRTRQPPLDVVNSALSFGYAVLASEAVSALAAAGLEPAAGFLHADHDRRPSLALDLMEEFRPLVVDQVVLELVRRHRLGPQHGRRDDARGGILLTKAGREAVLDGYERCMLTVTRGALPGFAGSLRRHLYRQAQVVAAWVEGIGPLPVGLSWR</sequence>
<keyword evidence="3 10" id="KW-0255">Endonuclease</keyword>
<dbReference type="Gene3D" id="1.20.120.920">
    <property type="entry name" value="CRISPR-associated endonuclease Cas1, C-terminal domain"/>
    <property type="match status" value="1"/>
</dbReference>
<dbReference type="InterPro" id="IPR002729">
    <property type="entry name" value="CRISPR-assoc_Cas1"/>
</dbReference>
<keyword evidence="1 10" id="KW-0540">Nuclease</keyword>
<comment type="caution">
    <text evidence="11">The sequence shown here is derived from an EMBL/GenBank/DDBJ whole genome shotgun (WGS) entry which is preliminary data.</text>
</comment>
<dbReference type="NCBIfam" id="TIGR00287">
    <property type="entry name" value="cas1"/>
    <property type="match status" value="1"/>
</dbReference>
<dbReference type="GO" id="GO:0046872">
    <property type="term" value="F:metal ion binding"/>
    <property type="evidence" value="ECO:0007669"/>
    <property type="project" value="UniProtKB-UniRule"/>
</dbReference>
<protein>
    <recommendedName>
        <fullName evidence="10">CRISPR-associated endonuclease Cas1</fullName>
        <ecNumber evidence="10">3.1.-.-</ecNumber>
    </recommendedName>
</protein>
<keyword evidence="12" id="KW-1185">Reference proteome</keyword>
<dbReference type="PANTHER" id="PTHR34353">
    <property type="entry name" value="CRISPR-ASSOCIATED ENDONUCLEASE CAS1 1"/>
    <property type="match status" value="1"/>
</dbReference>
<evidence type="ECO:0000256" key="8">
    <source>
        <dbReference type="ARBA" id="ARBA00023211"/>
    </source>
</evidence>
<dbReference type="HAMAP" id="MF_01470">
    <property type="entry name" value="Cas1"/>
    <property type="match status" value="1"/>
</dbReference>
<feature type="binding site" evidence="10">
    <location>
        <position position="263"/>
    </location>
    <ligand>
        <name>Mn(2+)</name>
        <dbReference type="ChEBI" id="CHEBI:29035"/>
    </ligand>
</feature>
<evidence type="ECO:0000256" key="3">
    <source>
        <dbReference type="ARBA" id="ARBA00022759"/>
    </source>
</evidence>